<evidence type="ECO:0000313" key="2">
    <source>
        <dbReference type="EMBL" id="TNC46529.1"/>
    </source>
</evidence>
<dbReference type="EMBL" id="VDFR01000055">
    <property type="protein sequence ID" value="TNC46529.1"/>
    <property type="molecule type" value="Genomic_DNA"/>
</dbReference>
<dbReference type="RefSeq" id="WP_139105939.1">
    <property type="nucleotide sequence ID" value="NZ_VDFR01000055.1"/>
</dbReference>
<dbReference type="EMBL" id="VDFR01000200">
    <property type="protein sequence ID" value="TNC31754.1"/>
    <property type="molecule type" value="Genomic_DNA"/>
</dbReference>
<evidence type="ECO:0000313" key="3">
    <source>
        <dbReference type="Proteomes" id="UP000306740"/>
    </source>
</evidence>
<gene>
    <name evidence="2" type="ORF">FHE65_12410</name>
    <name evidence="1" type="ORF">FHE65_30985</name>
</gene>
<sequence>MTDTTFPSPDDPMPDQRALHERWCALMGELGFSRRALWLASVDVDRRMLPPLVKIEDYPRLPDPEDVRELLVRCRAFVDDGAPDGSLAVLLSRPGRAGITDDDRAWARALIDAGRYARLPLEPLHLATDEDLVALAPDDLVPQRRSA</sequence>
<proteinExistence type="predicted"/>
<organism evidence="1 3">
    <name type="scientific">Mumia zhuanghuii</name>
    <dbReference type="NCBI Taxonomy" id="2585211"/>
    <lineage>
        <taxon>Bacteria</taxon>
        <taxon>Bacillati</taxon>
        <taxon>Actinomycetota</taxon>
        <taxon>Actinomycetes</taxon>
        <taxon>Propionibacteriales</taxon>
        <taxon>Nocardioidaceae</taxon>
        <taxon>Mumia</taxon>
    </lineage>
</organism>
<evidence type="ECO:0000313" key="1">
    <source>
        <dbReference type="EMBL" id="TNC31754.1"/>
    </source>
</evidence>
<protein>
    <submittedName>
        <fullName evidence="1">Uncharacterized protein</fullName>
    </submittedName>
</protein>
<dbReference type="Proteomes" id="UP000306740">
    <property type="component" value="Unassembled WGS sequence"/>
</dbReference>
<comment type="caution">
    <text evidence="1">The sequence shown here is derived from an EMBL/GenBank/DDBJ whole genome shotgun (WGS) entry which is preliminary data.</text>
</comment>
<reference evidence="1 3" key="1">
    <citation type="submission" date="2019-05" db="EMBL/GenBank/DDBJ databases">
        <title>Mumia sp. nov., isolated from the intestinal contents of plateau pika (Ochotona curzoniae) in the Qinghai-Tibet plateau of China.</title>
        <authorList>
            <person name="Tian Z."/>
        </authorList>
    </citation>
    <scope>NUCLEOTIDE SEQUENCE [LARGE SCALE GENOMIC DNA]</scope>
    <source>
        <strain evidence="3">527</strain>
        <strain evidence="1">Z527</strain>
    </source>
</reference>
<dbReference type="OrthoDB" id="4373027at2"/>
<dbReference type="AlphaFoldDB" id="A0A5C4MBD2"/>
<accession>A0A5C4MBD2</accession>
<name>A0A5C4MBD2_9ACTN</name>